<evidence type="ECO:0000256" key="12">
    <source>
        <dbReference type="SAM" id="Phobius"/>
    </source>
</evidence>
<sequence>MELYMFPLLHIIILSCSSNLFLLPVQPLCHKDESIALLQLKEILTINMSASRDPRAYPKLASWDQAEQNGAESDCCSWDGVQCDGKTGHVISLDLSSSCLYGSISSSTSLFNLKHLRMLNLADNHFNHSQVPAKLGHLADLTYLNLSNSFFSGLPSEISLLSNLSTIDLSYVDISSQVPEFLVNLSSLKHLLMKNCGLYGDFPEKIFHLPKLQFLAAQHNPNLTGQFPEFRSGSPLRTMWFSRTNLAGEIPFSIGKLESLEILSVAKSKFSGFLPSSLGRLANITFLDLSYNNFSGEFPTFLQNLTKLNILWLGGNQLTGQIPSWMGNLTELRVLSLARNKLNGPIPQSLSRLKKLQTLNLYENYFNGTVDFSMFDDMKDLMELALGNNQNLSVLTNRANNTKSTYPKFEILGLTFCNLREFPEFLKHQDKLRFLDLGRNNIYGPMPKWVWNASMHTIVFLAVNDNFLTSIEQFPTMFCELSSLVLLDLSNNLLSGILPQCLENPKNVLSILSIRNNSFHGTIPQICSKNGSNLRMIDLSYNRLKGQLPRSLANCMMLESINLGNNQLLDLFPSWLGSLPKLSLLTLRSNRLHGVIRNSTSTHEFQSLRVIDISYNNFHGELPSEYLRNWHSMKVTDYGRSPVTYMQTQSSFEAVRRTWTLEYAYSTTITVKGLNLHYGRIQEILVVIDFSSNRFQGEIPHCIGDLQGLRLLNLSNNNLNGRIPYSFGNMTSLESIDLSRNKLSGEIPRSLVELTFLAFFNVSNNLLTGRIPQGNQLSTFENTSYMGNLELCGDPLSKKCGHNADKSPTEPSSRFGDHEEKDWDYSLFRDFNWLTVVIGLSGGIVVGVMLENTIMTKKRVLWLAKKITCWGKKKSQARRRI</sequence>
<dbReference type="Pfam" id="PF13855">
    <property type="entry name" value="LRR_8"/>
    <property type="match status" value="1"/>
</dbReference>
<evidence type="ECO:0000256" key="3">
    <source>
        <dbReference type="ARBA" id="ARBA00022475"/>
    </source>
</evidence>
<dbReference type="EMBL" id="KE346352">
    <property type="protein sequence ID" value="EXC34882.1"/>
    <property type="molecule type" value="Genomic_DNA"/>
</dbReference>
<dbReference type="Pfam" id="PF00560">
    <property type="entry name" value="LRR_1"/>
    <property type="match status" value="5"/>
</dbReference>
<dbReference type="Pfam" id="PF23598">
    <property type="entry name" value="LRR_14"/>
    <property type="match status" value="2"/>
</dbReference>
<evidence type="ECO:0000256" key="2">
    <source>
        <dbReference type="ARBA" id="ARBA00009592"/>
    </source>
</evidence>
<evidence type="ECO:0000313" key="16">
    <source>
        <dbReference type="EMBL" id="EXC34882.1"/>
    </source>
</evidence>
<protein>
    <submittedName>
        <fullName evidence="16">Receptor-like protein 12</fullName>
    </submittedName>
</protein>
<feature type="chain" id="PRO_5004929531" evidence="13">
    <location>
        <begin position="18"/>
        <end position="881"/>
    </location>
</feature>
<dbReference type="InterPro" id="IPR013210">
    <property type="entry name" value="LRR_N_plant-typ"/>
</dbReference>
<dbReference type="Proteomes" id="UP000030645">
    <property type="component" value="Unassembled WGS sequence"/>
</dbReference>
<accession>W9SLZ3</accession>
<evidence type="ECO:0000313" key="17">
    <source>
        <dbReference type="Proteomes" id="UP000030645"/>
    </source>
</evidence>
<keyword evidence="5 12" id="KW-0812">Transmembrane</keyword>
<name>W9SLZ3_9ROSA</name>
<keyword evidence="7" id="KW-0677">Repeat</keyword>
<dbReference type="PANTHER" id="PTHR48061:SF12">
    <property type="entry name" value="DISEASE RESISTANCE LIKE PROTEIN"/>
    <property type="match status" value="1"/>
</dbReference>
<evidence type="ECO:0000259" key="14">
    <source>
        <dbReference type="Pfam" id="PF08263"/>
    </source>
</evidence>
<evidence type="ECO:0000256" key="9">
    <source>
        <dbReference type="ARBA" id="ARBA00023136"/>
    </source>
</evidence>
<keyword evidence="8 12" id="KW-1133">Transmembrane helix</keyword>
<dbReference type="InterPro" id="IPR001611">
    <property type="entry name" value="Leu-rich_rpt"/>
</dbReference>
<evidence type="ECO:0000256" key="11">
    <source>
        <dbReference type="ARBA" id="ARBA00023180"/>
    </source>
</evidence>
<dbReference type="InterPro" id="IPR003591">
    <property type="entry name" value="Leu-rich_rpt_typical-subtyp"/>
</dbReference>
<organism evidence="16 17">
    <name type="scientific">Morus notabilis</name>
    <dbReference type="NCBI Taxonomy" id="981085"/>
    <lineage>
        <taxon>Eukaryota</taxon>
        <taxon>Viridiplantae</taxon>
        <taxon>Streptophyta</taxon>
        <taxon>Embryophyta</taxon>
        <taxon>Tracheophyta</taxon>
        <taxon>Spermatophyta</taxon>
        <taxon>Magnoliopsida</taxon>
        <taxon>eudicotyledons</taxon>
        <taxon>Gunneridae</taxon>
        <taxon>Pentapetalae</taxon>
        <taxon>rosids</taxon>
        <taxon>fabids</taxon>
        <taxon>Rosales</taxon>
        <taxon>Moraceae</taxon>
        <taxon>Moreae</taxon>
        <taxon>Morus</taxon>
    </lineage>
</organism>
<proteinExistence type="inferred from homology"/>
<dbReference type="PANTHER" id="PTHR48061">
    <property type="entry name" value="LEUCINE-RICH REPEAT RECEPTOR PROTEIN KINASE EMS1-LIKE-RELATED"/>
    <property type="match status" value="1"/>
</dbReference>
<keyword evidence="17" id="KW-1185">Reference proteome</keyword>
<dbReference type="FunFam" id="3.80.10.10:FF:000213">
    <property type="entry name" value="Tyrosine-sulfated glycopeptide receptor 1"/>
    <property type="match status" value="1"/>
</dbReference>
<dbReference type="SUPFAM" id="SSF52047">
    <property type="entry name" value="RNI-like"/>
    <property type="match status" value="1"/>
</dbReference>
<dbReference type="Pfam" id="PF08263">
    <property type="entry name" value="LRRNT_2"/>
    <property type="match status" value="1"/>
</dbReference>
<feature type="signal peptide" evidence="13">
    <location>
        <begin position="1"/>
        <end position="17"/>
    </location>
</feature>
<dbReference type="OrthoDB" id="1739037at2759"/>
<evidence type="ECO:0000256" key="8">
    <source>
        <dbReference type="ARBA" id="ARBA00022989"/>
    </source>
</evidence>
<evidence type="ECO:0000256" key="6">
    <source>
        <dbReference type="ARBA" id="ARBA00022729"/>
    </source>
</evidence>
<dbReference type="AlphaFoldDB" id="W9SLZ3"/>
<reference evidence="17" key="1">
    <citation type="submission" date="2013-01" db="EMBL/GenBank/DDBJ databases">
        <title>Draft Genome Sequence of a Mulberry Tree, Morus notabilis C.K. Schneid.</title>
        <authorList>
            <person name="He N."/>
            <person name="Zhao S."/>
        </authorList>
    </citation>
    <scope>NUCLEOTIDE SEQUENCE</scope>
</reference>
<comment type="subcellular location">
    <subcellularLocation>
        <location evidence="1">Cell membrane</location>
        <topology evidence="1">Single-pass type I membrane protein</topology>
    </subcellularLocation>
</comment>
<feature type="domain" description="Disease resistance R13L4/SHOC-2-like LRR" evidence="15">
    <location>
        <begin position="102"/>
        <end position="217"/>
    </location>
</feature>
<dbReference type="FunFam" id="3.80.10.10:FF:000095">
    <property type="entry name" value="LRR receptor-like serine/threonine-protein kinase GSO1"/>
    <property type="match status" value="1"/>
</dbReference>
<evidence type="ECO:0000256" key="13">
    <source>
        <dbReference type="SAM" id="SignalP"/>
    </source>
</evidence>
<keyword evidence="4" id="KW-0433">Leucine-rich repeat</keyword>
<evidence type="ECO:0000256" key="7">
    <source>
        <dbReference type="ARBA" id="ARBA00022737"/>
    </source>
</evidence>
<dbReference type="InterPro" id="IPR046956">
    <property type="entry name" value="RLP23-like"/>
</dbReference>
<evidence type="ECO:0000259" key="15">
    <source>
        <dbReference type="Pfam" id="PF23598"/>
    </source>
</evidence>
<dbReference type="InterPro" id="IPR032675">
    <property type="entry name" value="LRR_dom_sf"/>
</dbReference>
<dbReference type="eggNOG" id="KOG0619">
    <property type="taxonomic scope" value="Eukaryota"/>
</dbReference>
<dbReference type="SUPFAM" id="SSF52058">
    <property type="entry name" value="L domain-like"/>
    <property type="match status" value="2"/>
</dbReference>
<dbReference type="InterPro" id="IPR055414">
    <property type="entry name" value="LRR_R13L4/SHOC2-like"/>
</dbReference>
<evidence type="ECO:0000256" key="10">
    <source>
        <dbReference type="ARBA" id="ARBA00023170"/>
    </source>
</evidence>
<feature type="transmembrane region" description="Helical" evidence="12">
    <location>
        <begin position="831"/>
        <end position="850"/>
    </location>
</feature>
<feature type="domain" description="Disease resistance R13L4/SHOC-2-like LRR" evidence="15">
    <location>
        <begin position="236"/>
        <end position="397"/>
    </location>
</feature>
<feature type="domain" description="Leucine-rich repeat-containing N-terminal plant-type" evidence="14">
    <location>
        <begin position="31"/>
        <end position="84"/>
    </location>
</feature>
<dbReference type="PRINTS" id="PR00019">
    <property type="entry name" value="LEURICHRPT"/>
</dbReference>
<dbReference type="KEGG" id="mnt:21402912"/>
<evidence type="ECO:0000256" key="4">
    <source>
        <dbReference type="ARBA" id="ARBA00022614"/>
    </source>
</evidence>
<dbReference type="STRING" id="981085.W9SLZ3"/>
<keyword evidence="6 13" id="KW-0732">Signal</keyword>
<dbReference type="GO" id="GO:0005886">
    <property type="term" value="C:plasma membrane"/>
    <property type="evidence" value="ECO:0007669"/>
    <property type="project" value="UniProtKB-SubCell"/>
</dbReference>
<evidence type="ECO:0000256" key="1">
    <source>
        <dbReference type="ARBA" id="ARBA00004251"/>
    </source>
</evidence>
<keyword evidence="3" id="KW-1003">Cell membrane</keyword>
<dbReference type="SMART" id="SM00369">
    <property type="entry name" value="LRR_TYP"/>
    <property type="match status" value="8"/>
</dbReference>
<evidence type="ECO:0000256" key="5">
    <source>
        <dbReference type="ARBA" id="ARBA00022692"/>
    </source>
</evidence>
<keyword evidence="9 12" id="KW-0472">Membrane</keyword>
<keyword evidence="10 16" id="KW-0675">Receptor</keyword>
<gene>
    <name evidence="16" type="ORF">L484_019998</name>
</gene>
<dbReference type="Gene3D" id="3.80.10.10">
    <property type="entry name" value="Ribonuclease Inhibitor"/>
    <property type="match status" value="3"/>
</dbReference>
<comment type="similarity">
    <text evidence="2">Belongs to the RLP family.</text>
</comment>
<keyword evidence="11" id="KW-0325">Glycoprotein</keyword>